<name>A0A1I7WFL9_HETBA</name>
<accession>A0A1I7WFL9</accession>
<proteinExistence type="predicted"/>
<reference evidence="2" key="1">
    <citation type="submission" date="2016-11" db="UniProtKB">
        <authorList>
            <consortium name="WormBaseParasite"/>
        </authorList>
    </citation>
    <scope>IDENTIFICATION</scope>
</reference>
<evidence type="ECO:0000313" key="2">
    <source>
        <dbReference type="WBParaSite" id="Hba_03774"/>
    </source>
</evidence>
<organism evidence="1 2">
    <name type="scientific">Heterorhabditis bacteriophora</name>
    <name type="common">Entomopathogenic nematode worm</name>
    <dbReference type="NCBI Taxonomy" id="37862"/>
    <lineage>
        <taxon>Eukaryota</taxon>
        <taxon>Metazoa</taxon>
        <taxon>Ecdysozoa</taxon>
        <taxon>Nematoda</taxon>
        <taxon>Chromadorea</taxon>
        <taxon>Rhabditida</taxon>
        <taxon>Rhabditina</taxon>
        <taxon>Rhabditomorpha</taxon>
        <taxon>Strongyloidea</taxon>
        <taxon>Heterorhabditidae</taxon>
        <taxon>Heterorhabditis</taxon>
    </lineage>
</organism>
<dbReference type="WBParaSite" id="Hba_03774">
    <property type="protein sequence ID" value="Hba_03774"/>
    <property type="gene ID" value="Hba_03774"/>
</dbReference>
<dbReference type="AlphaFoldDB" id="A0A1I7WFL9"/>
<sequence length="75" mass="8486">MNSLNCQQDNAVIHPYVTIFATSVEINRETPADRPEKFIELEVVNTNWVVYSYPCPPAITSSLILRCLANYGIKL</sequence>
<protein>
    <submittedName>
        <fullName evidence="2">Uncharacterized protein</fullName>
    </submittedName>
</protein>
<evidence type="ECO:0000313" key="1">
    <source>
        <dbReference type="Proteomes" id="UP000095283"/>
    </source>
</evidence>
<dbReference type="Proteomes" id="UP000095283">
    <property type="component" value="Unplaced"/>
</dbReference>
<keyword evidence="1" id="KW-1185">Reference proteome</keyword>